<dbReference type="PRINTS" id="PR00326">
    <property type="entry name" value="GTP1OBG"/>
</dbReference>
<dbReference type="GO" id="GO:0042254">
    <property type="term" value="P:ribosome biogenesis"/>
    <property type="evidence" value="ECO:0007669"/>
    <property type="project" value="UniProtKB-KW"/>
</dbReference>
<feature type="binding site" evidence="8">
    <location>
        <begin position="265"/>
        <end position="269"/>
    </location>
    <ligand>
        <name>GTP</name>
        <dbReference type="ChEBI" id="CHEBI:37565"/>
        <label>2</label>
    </ligand>
</feature>
<dbReference type="GO" id="GO:0005525">
    <property type="term" value="F:GTP binding"/>
    <property type="evidence" value="ECO:0007669"/>
    <property type="project" value="UniProtKB-UniRule"/>
</dbReference>
<evidence type="ECO:0000256" key="10">
    <source>
        <dbReference type="RuleBase" id="RU004481"/>
    </source>
</evidence>
<dbReference type="OrthoDB" id="9805918at2"/>
<evidence type="ECO:0000313" key="12">
    <source>
        <dbReference type="EMBL" id="KKC39708.1"/>
    </source>
</evidence>
<dbReference type="Pfam" id="PF14714">
    <property type="entry name" value="KH_dom-like"/>
    <property type="match status" value="1"/>
</dbReference>
<proteinExistence type="inferred from homology"/>
<keyword evidence="4 10" id="KW-0677">Repeat</keyword>
<dbReference type="InterPro" id="IPR027417">
    <property type="entry name" value="P-loop_NTPase"/>
</dbReference>
<evidence type="ECO:0000256" key="1">
    <source>
        <dbReference type="ARBA" id="ARBA00008279"/>
    </source>
</evidence>
<dbReference type="InterPro" id="IPR005225">
    <property type="entry name" value="Small_GTP-bd"/>
</dbReference>
<feature type="domain" description="EngA-type G" evidence="11">
    <location>
        <begin position="212"/>
        <end position="387"/>
    </location>
</feature>
<evidence type="ECO:0000256" key="3">
    <source>
        <dbReference type="ARBA" id="ARBA00022517"/>
    </source>
</evidence>
<dbReference type="PANTHER" id="PTHR43834:SF6">
    <property type="entry name" value="GTPASE DER"/>
    <property type="match status" value="1"/>
</dbReference>
<dbReference type="HAMAP" id="MF_00195">
    <property type="entry name" value="GTPase_Der"/>
    <property type="match status" value="1"/>
</dbReference>
<comment type="caution">
    <text evidence="12">The sequence shown here is derived from an EMBL/GenBank/DDBJ whole genome shotgun (WGS) entry which is preliminary data.</text>
</comment>
<evidence type="ECO:0000256" key="8">
    <source>
        <dbReference type="HAMAP-Rule" id="MF_00195"/>
    </source>
</evidence>
<dbReference type="InterPro" id="IPR015946">
    <property type="entry name" value="KH_dom-like_a/b"/>
</dbReference>
<gene>
    <name evidence="8" type="primary">der</name>
    <name evidence="12" type="ORF">WH87_06050</name>
</gene>
<dbReference type="CDD" id="cd01894">
    <property type="entry name" value="EngA1"/>
    <property type="match status" value="1"/>
</dbReference>
<evidence type="ECO:0000256" key="2">
    <source>
        <dbReference type="ARBA" id="ARBA00020953"/>
    </source>
</evidence>
<dbReference type="FunFam" id="3.30.300.20:FF:000004">
    <property type="entry name" value="GTPase Der"/>
    <property type="match status" value="1"/>
</dbReference>
<dbReference type="InterPro" id="IPR016484">
    <property type="entry name" value="GTPase_Der"/>
</dbReference>
<dbReference type="InterPro" id="IPR032859">
    <property type="entry name" value="KH_dom-like"/>
</dbReference>
<evidence type="ECO:0000259" key="11">
    <source>
        <dbReference type="PROSITE" id="PS51712"/>
    </source>
</evidence>
<dbReference type="NCBIfam" id="TIGR00231">
    <property type="entry name" value="small_GTP"/>
    <property type="match status" value="2"/>
</dbReference>
<feature type="binding site" evidence="8">
    <location>
        <begin position="218"/>
        <end position="225"/>
    </location>
    <ligand>
        <name>GTP</name>
        <dbReference type="ChEBI" id="CHEBI:37565"/>
        <label>2</label>
    </ligand>
</feature>
<keyword evidence="3 8" id="KW-0690">Ribosome biogenesis</keyword>
<dbReference type="FunFam" id="3.40.50.300:FF:000057">
    <property type="entry name" value="GTPase Der"/>
    <property type="match status" value="1"/>
</dbReference>
<evidence type="ECO:0000256" key="4">
    <source>
        <dbReference type="ARBA" id="ARBA00022737"/>
    </source>
</evidence>
<evidence type="ECO:0000256" key="9">
    <source>
        <dbReference type="PROSITE-ProRule" id="PRU01049"/>
    </source>
</evidence>
<comment type="subunit">
    <text evidence="8">Associates with the 50S ribosomal subunit.</text>
</comment>
<dbReference type="CDD" id="cd01895">
    <property type="entry name" value="EngA2"/>
    <property type="match status" value="1"/>
</dbReference>
<keyword evidence="13" id="KW-1185">Reference proteome</keyword>
<feature type="binding site" evidence="8">
    <location>
        <begin position="119"/>
        <end position="122"/>
    </location>
    <ligand>
        <name>GTP</name>
        <dbReference type="ChEBI" id="CHEBI:37565"/>
        <label>1</label>
    </ligand>
</feature>
<dbReference type="RefSeq" id="WP_046138065.1">
    <property type="nucleotide sequence ID" value="NZ_LANJ01000011.1"/>
</dbReference>
<dbReference type="PANTHER" id="PTHR43834">
    <property type="entry name" value="GTPASE DER"/>
    <property type="match status" value="1"/>
</dbReference>
<evidence type="ECO:0000313" key="13">
    <source>
        <dbReference type="Proteomes" id="UP000033411"/>
    </source>
</evidence>
<dbReference type="PATRIC" id="fig|1293439.3.peg.777"/>
<evidence type="ECO:0000256" key="5">
    <source>
        <dbReference type="ARBA" id="ARBA00022741"/>
    </source>
</evidence>
<organism evidence="12 13">
    <name type="scientific">Devosia epidermidihirudinis</name>
    <dbReference type="NCBI Taxonomy" id="1293439"/>
    <lineage>
        <taxon>Bacteria</taxon>
        <taxon>Pseudomonadati</taxon>
        <taxon>Pseudomonadota</taxon>
        <taxon>Alphaproteobacteria</taxon>
        <taxon>Hyphomicrobiales</taxon>
        <taxon>Devosiaceae</taxon>
        <taxon>Devosia</taxon>
    </lineage>
</organism>
<dbReference type="PIRSF" id="PIRSF006485">
    <property type="entry name" value="GTP-binding_EngA"/>
    <property type="match status" value="1"/>
</dbReference>
<keyword evidence="5 8" id="KW-0547">Nucleotide-binding</keyword>
<feature type="binding site" evidence="8">
    <location>
        <begin position="56"/>
        <end position="60"/>
    </location>
    <ligand>
        <name>GTP</name>
        <dbReference type="ChEBI" id="CHEBI:37565"/>
        <label>1</label>
    </ligand>
</feature>
<dbReference type="SUPFAM" id="SSF52540">
    <property type="entry name" value="P-loop containing nucleoside triphosphate hydrolases"/>
    <property type="match status" value="2"/>
</dbReference>
<dbReference type="STRING" id="1293439.WH87_06050"/>
<comment type="function">
    <text evidence="8 10">GTPase that plays an essential role in the late steps of ribosome biogenesis.</text>
</comment>
<dbReference type="AlphaFoldDB" id="A0A0F5QG86"/>
<name>A0A0F5QG86_9HYPH</name>
<dbReference type="InterPro" id="IPR006073">
    <property type="entry name" value="GTP-bd"/>
</dbReference>
<comment type="similarity">
    <text evidence="1 8 9 10">Belongs to the TRAFAC class TrmE-Era-EngA-EngB-Septin-like GTPase superfamily. EngA (Der) GTPase family.</text>
</comment>
<dbReference type="EMBL" id="LANJ01000011">
    <property type="protein sequence ID" value="KKC39708.1"/>
    <property type="molecule type" value="Genomic_DNA"/>
</dbReference>
<accession>A0A0F5QG86</accession>
<evidence type="ECO:0000256" key="6">
    <source>
        <dbReference type="ARBA" id="ARBA00023134"/>
    </source>
</evidence>
<dbReference type="Pfam" id="PF01926">
    <property type="entry name" value="MMR_HSR1"/>
    <property type="match status" value="2"/>
</dbReference>
<feature type="domain" description="EngA-type G" evidence="11">
    <location>
        <begin position="3"/>
        <end position="167"/>
    </location>
</feature>
<evidence type="ECO:0000256" key="7">
    <source>
        <dbReference type="ARBA" id="ARBA00032345"/>
    </source>
</evidence>
<dbReference type="NCBIfam" id="TIGR03594">
    <property type="entry name" value="GTPase_EngA"/>
    <property type="match status" value="1"/>
</dbReference>
<reference evidence="12 13" key="1">
    <citation type="submission" date="2015-03" db="EMBL/GenBank/DDBJ databases">
        <authorList>
            <person name="Lepp D."/>
            <person name="Hassan Y.I."/>
            <person name="Li X.-Z."/>
            <person name="Zhou T."/>
        </authorList>
    </citation>
    <scope>NUCLEOTIDE SEQUENCE [LARGE SCALE GENOMIC DNA]</scope>
    <source>
        <strain evidence="12 13">E84</strain>
    </source>
</reference>
<dbReference type="Gene3D" id="3.40.50.300">
    <property type="entry name" value="P-loop containing nucleotide triphosphate hydrolases"/>
    <property type="match status" value="2"/>
</dbReference>
<dbReference type="PROSITE" id="PS51712">
    <property type="entry name" value="G_ENGA"/>
    <property type="match status" value="2"/>
</dbReference>
<dbReference type="InterPro" id="IPR031166">
    <property type="entry name" value="G_ENGA"/>
</dbReference>
<dbReference type="Proteomes" id="UP000033411">
    <property type="component" value="Unassembled WGS sequence"/>
</dbReference>
<feature type="binding site" evidence="8">
    <location>
        <begin position="9"/>
        <end position="16"/>
    </location>
    <ligand>
        <name>GTP</name>
        <dbReference type="ChEBI" id="CHEBI:37565"/>
        <label>1</label>
    </ligand>
</feature>
<feature type="binding site" evidence="8">
    <location>
        <begin position="330"/>
        <end position="333"/>
    </location>
    <ligand>
        <name>GTP</name>
        <dbReference type="ChEBI" id="CHEBI:37565"/>
        <label>2</label>
    </ligand>
</feature>
<protein>
    <recommendedName>
        <fullName evidence="2 8">GTPase Der</fullName>
    </recommendedName>
    <alternativeName>
        <fullName evidence="7 8">GTP-binding protein EngA</fullName>
    </alternativeName>
</protein>
<keyword evidence="6 8" id="KW-0342">GTP-binding</keyword>
<dbReference type="Gene3D" id="3.30.300.20">
    <property type="match status" value="1"/>
</dbReference>
<sequence length="485" mass="53537">MTVTVAIVGRPNVGKSTLFNRLVGRKIALVDDTPGVTRDRREAEGRIADLTFRILDTAGYEDVKDGSLEDRMRQQTELAIREADVILFMIDARAGVVPLDQRFAQVLRKAGKDVHLVGNKAESGAAEAGLVEAFKLGFGEAIALSAEHGLGLSELYSIVSAAIDKAAAEAEAKAGDIADLDALPEVDVDITEDMLEGEGDEATLRWNPKRFLNVAIVGRPNAGKSTLINRMVGEERVLVGPEAGITRDSILVPWEWDGRVINLVDTAGIRRRSRVTEKLEKLAVGDSLRSIQYAEVVVLMLDATIPFEKQDLALADLVEREGRALVIALNKWDLIEDKNETLKVLREECDRLLPQLRGVPLVTLSGLTGKNIDKLMDAIFKIERSWNAHVSTARLNRWLAGMVEGHPPPAVSGRRLKLRYMTQAKTRPPSFILFASRPDVLPTSYQRYLVNGLREAFDIKGTPIRLWVRAGGNNPYDDKTKRRLG</sequence>